<dbReference type="AlphaFoldDB" id="S8CKC3"/>
<accession>S8CKC3</accession>
<gene>
    <name evidence="2" type="ORF">M569_07622</name>
</gene>
<evidence type="ECO:0000256" key="1">
    <source>
        <dbReference type="SAM" id="Coils"/>
    </source>
</evidence>
<dbReference type="PANTHER" id="PTHR37226">
    <property type="entry name" value="GOLGIN FAMILY A PROTEIN"/>
    <property type="match status" value="1"/>
</dbReference>
<comment type="caution">
    <text evidence="2">The sequence shown here is derived from an EMBL/GenBank/DDBJ whole genome shotgun (WGS) entry which is preliminary data.</text>
</comment>
<feature type="coiled-coil region" evidence="1">
    <location>
        <begin position="12"/>
        <end position="78"/>
    </location>
</feature>
<keyword evidence="3" id="KW-1185">Reference proteome</keyword>
<organism evidence="2 3">
    <name type="scientific">Genlisea aurea</name>
    <dbReference type="NCBI Taxonomy" id="192259"/>
    <lineage>
        <taxon>Eukaryota</taxon>
        <taxon>Viridiplantae</taxon>
        <taxon>Streptophyta</taxon>
        <taxon>Embryophyta</taxon>
        <taxon>Tracheophyta</taxon>
        <taxon>Spermatophyta</taxon>
        <taxon>Magnoliopsida</taxon>
        <taxon>eudicotyledons</taxon>
        <taxon>Gunneridae</taxon>
        <taxon>Pentapetalae</taxon>
        <taxon>asterids</taxon>
        <taxon>lamiids</taxon>
        <taxon>Lamiales</taxon>
        <taxon>Lentibulariaceae</taxon>
        <taxon>Genlisea</taxon>
    </lineage>
</organism>
<evidence type="ECO:0000313" key="3">
    <source>
        <dbReference type="Proteomes" id="UP000015453"/>
    </source>
</evidence>
<name>S8CKC3_9LAMI</name>
<dbReference type="PANTHER" id="PTHR37226:SF4">
    <property type="entry name" value="GOLGIN FAMILY A PROTEIN"/>
    <property type="match status" value="1"/>
</dbReference>
<evidence type="ECO:0000313" key="2">
    <source>
        <dbReference type="EMBL" id="EPS67155.1"/>
    </source>
</evidence>
<keyword evidence="1" id="KW-0175">Coiled coil</keyword>
<dbReference type="EMBL" id="AUSU01003270">
    <property type="protein sequence ID" value="EPS67155.1"/>
    <property type="molecule type" value="Genomic_DNA"/>
</dbReference>
<dbReference type="OrthoDB" id="1869333at2759"/>
<dbReference type="Proteomes" id="UP000015453">
    <property type="component" value="Unassembled WGS sequence"/>
</dbReference>
<feature type="non-terminal residue" evidence="2">
    <location>
        <position position="201"/>
    </location>
</feature>
<reference evidence="2 3" key="1">
    <citation type="journal article" date="2013" name="BMC Genomics">
        <title>The miniature genome of a carnivorous plant Genlisea aurea contains a low number of genes and short non-coding sequences.</title>
        <authorList>
            <person name="Leushkin E.V."/>
            <person name="Sutormin R.A."/>
            <person name="Nabieva E.R."/>
            <person name="Penin A.A."/>
            <person name="Kondrashov A.S."/>
            <person name="Logacheva M.D."/>
        </authorList>
    </citation>
    <scope>NUCLEOTIDE SEQUENCE [LARGE SCALE GENOMIC DNA]</scope>
</reference>
<sequence length="201" mass="23620">MGSSQSHPKKNKSSTSTIMEALKKKVKFLEEEIHDVMCIREAENKVYERELVGFAFRQAEWKRERKKLKDEIRRLRCSFFSKTSDFLLPQFLSSLRDDNGNNKCKRDETVEKWKQLYFVVKLELDNLIARTGRGGGGGKDLEEEEDDVMEVRKELKEKGDKIRLLQSMLIAMEEEEFKRNREIDILRQSLKIVAHTTTTTN</sequence>
<protein>
    <submittedName>
        <fullName evidence="2">Uncharacterized protein</fullName>
    </submittedName>
</protein>
<proteinExistence type="predicted"/>